<dbReference type="RefSeq" id="WP_344549468.1">
    <property type="nucleotide sequence ID" value="NZ_BAAATD010000036.1"/>
</dbReference>
<dbReference type="SUPFAM" id="SSF56219">
    <property type="entry name" value="DNase I-like"/>
    <property type="match status" value="1"/>
</dbReference>
<feature type="chain" id="PRO_5045940329" description="Endonuclease/exonuclease/phosphatase domain-containing protein" evidence="1">
    <location>
        <begin position="24"/>
        <end position="264"/>
    </location>
</feature>
<proteinExistence type="predicted"/>
<reference evidence="2 3" key="1">
    <citation type="journal article" date="2019" name="Int. J. Syst. Evol. Microbiol.">
        <title>The Global Catalogue of Microorganisms (GCM) 10K type strain sequencing project: providing services to taxonomists for standard genome sequencing and annotation.</title>
        <authorList>
            <consortium name="The Broad Institute Genomics Platform"/>
            <consortium name="The Broad Institute Genome Sequencing Center for Infectious Disease"/>
            <person name="Wu L."/>
            <person name="Ma J."/>
        </authorList>
    </citation>
    <scope>NUCLEOTIDE SEQUENCE [LARGE SCALE GENOMIC DNA]</scope>
    <source>
        <strain evidence="2 3">JCM 6833</strain>
    </source>
</reference>
<dbReference type="InterPro" id="IPR036691">
    <property type="entry name" value="Endo/exonu/phosph_ase_sf"/>
</dbReference>
<organism evidence="2 3">
    <name type="scientific">Actinomadura fulvescens</name>
    <dbReference type="NCBI Taxonomy" id="46160"/>
    <lineage>
        <taxon>Bacteria</taxon>
        <taxon>Bacillati</taxon>
        <taxon>Actinomycetota</taxon>
        <taxon>Actinomycetes</taxon>
        <taxon>Streptosporangiales</taxon>
        <taxon>Thermomonosporaceae</taxon>
        <taxon>Actinomadura</taxon>
    </lineage>
</organism>
<accession>A0ABN3R180</accession>
<dbReference type="Proteomes" id="UP001501509">
    <property type="component" value="Unassembled WGS sequence"/>
</dbReference>
<dbReference type="EMBL" id="BAAATD010000036">
    <property type="protein sequence ID" value="GAA2640405.1"/>
    <property type="molecule type" value="Genomic_DNA"/>
</dbReference>
<protein>
    <recommendedName>
        <fullName evidence="4">Endonuclease/exonuclease/phosphatase domain-containing protein</fullName>
    </recommendedName>
</protein>
<evidence type="ECO:0000313" key="3">
    <source>
        <dbReference type="Proteomes" id="UP001501509"/>
    </source>
</evidence>
<evidence type="ECO:0000256" key="1">
    <source>
        <dbReference type="SAM" id="SignalP"/>
    </source>
</evidence>
<keyword evidence="1" id="KW-0732">Signal</keyword>
<name>A0ABN3R180_9ACTN</name>
<keyword evidence="3" id="KW-1185">Reference proteome</keyword>
<evidence type="ECO:0008006" key="4">
    <source>
        <dbReference type="Google" id="ProtNLM"/>
    </source>
</evidence>
<evidence type="ECO:0000313" key="2">
    <source>
        <dbReference type="EMBL" id="GAA2640405.1"/>
    </source>
</evidence>
<comment type="caution">
    <text evidence="2">The sequence shown here is derived from an EMBL/GenBank/DDBJ whole genome shotgun (WGS) entry which is preliminary data.</text>
</comment>
<sequence length="264" mass="29040">MGTRSIALTFLTGLLVVTTPGIAAAHSTPAARQTAPADNGASALGRDRRVLQMNICNSGYASCYRGGVAVTSAIKMIRRRKPWVVTLNEACGRDAQNIAKAIGMRYTFFPAHKASGGAARCKNKQAYGNAVLTWQNAPRTYYRVLARQVRGAEKRSMGCREIQAMVACTTHLTNKSKSVALDQCKEAIVYARKFARGKRVFLIGDLNLRYNKDRVQSCVPKKFTRKSDGSVQHAIVDNRLPIKGHNHEDLWGSDHDAFWVDLGT</sequence>
<gene>
    <name evidence="2" type="ORF">GCM10010411_95790</name>
</gene>
<dbReference type="Gene3D" id="3.60.10.10">
    <property type="entry name" value="Endonuclease/exonuclease/phosphatase"/>
    <property type="match status" value="1"/>
</dbReference>
<feature type="signal peptide" evidence="1">
    <location>
        <begin position="1"/>
        <end position="23"/>
    </location>
</feature>